<evidence type="ECO:0000256" key="7">
    <source>
        <dbReference type="ARBA" id="ARBA00023146"/>
    </source>
</evidence>
<dbReference type="SUPFAM" id="SSF47323">
    <property type="entry name" value="Anticodon-binding domain of a subclass of class I aminoacyl-tRNA synthetases"/>
    <property type="match status" value="1"/>
</dbReference>
<reference evidence="13" key="1">
    <citation type="submission" date="2023-05" db="EMBL/GenBank/DDBJ databases">
        <title>Mycoplasma phocimorsus sp. nov., isolated from Scandinavian patients with seal finger or septic arthritis after contact with seals.</title>
        <authorList>
            <person name="Skafte-Holm A."/>
            <person name="Pedersen T.R."/>
            <person name="Froelund M."/>
            <person name="Stegger M."/>
            <person name="Qvortrup K."/>
            <person name="Michaels D.L."/>
            <person name="Brown D.R."/>
            <person name="Jensen J.S."/>
        </authorList>
    </citation>
    <scope>NUCLEOTIDE SEQUENCE</scope>
    <source>
        <strain evidence="13">M5725</strain>
    </source>
</reference>
<dbReference type="SUPFAM" id="SSF52374">
    <property type="entry name" value="Nucleotidylyl transferase"/>
    <property type="match status" value="1"/>
</dbReference>
<dbReference type="GO" id="GO:0000049">
    <property type="term" value="F:tRNA binding"/>
    <property type="evidence" value="ECO:0007669"/>
    <property type="project" value="InterPro"/>
</dbReference>
<dbReference type="PROSITE" id="PS00178">
    <property type="entry name" value="AA_TRNA_LIGASE_I"/>
    <property type="match status" value="1"/>
</dbReference>
<feature type="binding site" evidence="10">
    <location>
        <position position="874"/>
    </location>
    <ligand>
        <name>Zn(2+)</name>
        <dbReference type="ChEBI" id="CHEBI:29105"/>
    </ligand>
</feature>
<evidence type="ECO:0000256" key="8">
    <source>
        <dbReference type="ARBA" id="ARBA00025217"/>
    </source>
</evidence>
<keyword evidence="2 10" id="KW-0963">Cytoplasm</keyword>
<protein>
    <recommendedName>
        <fullName evidence="10">Isoleucine--tRNA ligase</fullName>
        <ecNumber evidence="10">6.1.1.5</ecNumber>
    </recommendedName>
    <alternativeName>
        <fullName evidence="10">Isoleucyl-tRNA synthetase</fullName>
        <shortName evidence="10">IleRS</shortName>
    </alternativeName>
</protein>
<dbReference type="InterPro" id="IPR013155">
    <property type="entry name" value="M/V/L/I-tRNA-synth_anticd-bd"/>
</dbReference>
<dbReference type="InterPro" id="IPR023585">
    <property type="entry name" value="Ile-tRNA-ligase_type1"/>
</dbReference>
<feature type="binding site" evidence="10">
    <location>
        <position position="546"/>
    </location>
    <ligand>
        <name>L-isoleucyl-5'-AMP</name>
        <dbReference type="ChEBI" id="CHEBI:178002"/>
    </ligand>
</feature>
<evidence type="ECO:0000256" key="1">
    <source>
        <dbReference type="ARBA" id="ARBA00006887"/>
    </source>
</evidence>
<dbReference type="Gene3D" id="1.10.730.20">
    <property type="match status" value="1"/>
</dbReference>
<evidence type="ECO:0000256" key="9">
    <source>
        <dbReference type="ARBA" id="ARBA00048359"/>
    </source>
</evidence>
<dbReference type="HAMAP" id="MF_02002">
    <property type="entry name" value="Ile_tRNA_synth_type1"/>
    <property type="match status" value="1"/>
</dbReference>
<feature type="binding site" evidence="10">
    <location>
        <position position="877"/>
    </location>
    <ligand>
        <name>Zn(2+)</name>
        <dbReference type="ChEBI" id="CHEBI:29105"/>
    </ligand>
</feature>
<evidence type="ECO:0000256" key="4">
    <source>
        <dbReference type="ARBA" id="ARBA00022741"/>
    </source>
</evidence>
<dbReference type="PANTHER" id="PTHR42765:SF1">
    <property type="entry name" value="ISOLEUCINE--TRNA LIGASE, MITOCHONDRIAL"/>
    <property type="match status" value="1"/>
</dbReference>
<keyword evidence="14" id="KW-1185">Reference proteome</keyword>
<name>A0AAJ1UWK8_9MOLU</name>
<feature type="short sequence motif" description="'KMSKS' region" evidence="10">
    <location>
        <begin position="587"/>
        <end position="591"/>
    </location>
</feature>
<keyword evidence="5 10" id="KW-0067">ATP-binding</keyword>
<evidence type="ECO:0000256" key="2">
    <source>
        <dbReference type="ARBA" id="ARBA00022490"/>
    </source>
</evidence>
<dbReference type="Gene3D" id="3.40.50.620">
    <property type="entry name" value="HUPs"/>
    <property type="match status" value="2"/>
</dbReference>
<evidence type="ECO:0000256" key="3">
    <source>
        <dbReference type="ARBA" id="ARBA00022598"/>
    </source>
</evidence>
<comment type="subcellular location">
    <subcellularLocation>
        <location evidence="10">Cytoplasm</location>
    </subcellularLocation>
</comment>
<feature type="binding site" evidence="10">
    <location>
        <position position="857"/>
    </location>
    <ligand>
        <name>Zn(2+)</name>
        <dbReference type="ChEBI" id="CHEBI:29105"/>
    </ligand>
</feature>
<dbReference type="PANTHER" id="PTHR42765">
    <property type="entry name" value="SOLEUCYL-TRNA SYNTHETASE"/>
    <property type="match status" value="1"/>
</dbReference>
<comment type="similarity">
    <text evidence="1 10">Belongs to the class-I aminoacyl-tRNA synthetase family. IleS type 1 subfamily.</text>
</comment>
<dbReference type="InterPro" id="IPR050081">
    <property type="entry name" value="Ile-tRNA_ligase"/>
</dbReference>
<dbReference type="InterPro" id="IPR014729">
    <property type="entry name" value="Rossmann-like_a/b/a_fold"/>
</dbReference>
<evidence type="ECO:0000313" key="14">
    <source>
        <dbReference type="Proteomes" id="UP001224428"/>
    </source>
</evidence>
<dbReference type="GO" id="GO:0005524">
    <property type="term" value="F:ATP binding"/>
    <property type="evidence" value="ECO:0007669"/>
    <property type="project" value="UniProtKB-UniRule"/>
</dbReference>
<gene>
    <name evidence="10 13" type="primary">ileS</name>
    <name evidence="13" type="ORF">QLQ80_00425</name>
</gene>
<dbReference type="NCBIfam" id="TIGR00392">
    <property type="entry name" value="ileS"/>
    <property type="match status" value="1"/>
</dbReference>
<keyword evidence="3 10" id="KW-0436">Ligase</keyword>
<feature type="short sequence motif" description="'HIGH' region" evidence="10">
    <location>
        <begin position="57"/>
        <end position="67"/>
    </location>
</feature>
<organism evidence="13 14">
    <name type="scientific">Mycoplasma phocimorsus</name>
    <dbReference type="NCBI Taxonomy" id="3045839"/>
    <lineage>
        <taxon>Bacteria</taxon>
        <taxon>Bacillati</taxon>
        <taxon>Mycoplasmatota</taxon>
        <taxon>Mollicutes</taxon>
        <taxon>Mycoplasmataceae</taxon>
        <taxon>Mycoplasma</taxon>
    </lineage>
</organism>
<proteinExistence type="inferred from homology"/>
<dbReference type="SUPFAM" id="SSF50677">
    <property type="entry name" value="ValRS/IleRS/LeuRS editing domain"/>
    <property type="match status" value="1"/>
</dbReference>
<dbReference type="InterPro" id="IPR002300">
    <property type="entry name" value="aa-tRNA-synth_Ia"/>
</dbReference>
<keyword evidence="4 10" id="KW-0547">Nucleotide-binding</keyword>
<dbReference type="Proteomes" id="UP001224428">
    <property type="component" value="Unassembled WGS sequence"/>
</dbReference>
<evidence type="ECO:0000259" key="11">
    <source>
        <dbReference type="Pfam" id="PF00133"/>
    </source>
</evidence>
<dbReference type="PRINTS" id="PR00984">
    <property type="entry name" value="TRNASYNTHILE"/>
</dbReference>
<sequence length="890" mass="103445">MDYKKTLNMPFTKFDMRGNLTIKEPLFRKKWEEMNLYQLILDSNDKDKQFILHDGPPYANGDIHVGHALNKILKDIVVRYKTMSGFYSPFVAGWDTHGLPIEHKMLSETKINKEEISKAILRKKAAKYALKQVERQKKQFDLLQLQSSLNDKYLTLNPLFEAKQLRLFQKMWNDGLIYKGLKPVYWSPTSQSALAEAEVEYKNHISPSIFVAFEISKGNNIVKKGDKLIIWTTTPWTLFANAGIALGEKFEYSLVKYEGINYILASKLASDLIEQFNWKGAKIVANFKASELLNVEYISIFNLNPSPVIIGHHVTLESGTGLVHIAPLFGEDDFLIGKKQNLNMIMHILDNGNISSSWSKYENIFYLEADKLIIDELKSLNALIQYKELEHSYPHDWRTHKPVMYRGTPQWFVSIDKIKDNIINALEDVKFYTPWAKKRLSKMIENRNDWTISRQRAWGVPIICFYDENNEIVLNDEIFDHVINIIEQKGTDAWYEMSNDELLPVAYRNLNLKKEEDIMDVWFDSGSSFLGVNIPNSKLPFDLYLEGSDQFRGWFNSSLINSVAYSNKAPYKNLVSHGFVLDAKNQKMSKSLGNTVDPLEVVKKYGADILRLWVANSEYTNDINISDDILKQNGEVYKSIRNKIKFMLSNLNNFEFNENQQLSGIHKYINNELSKLQQNIFTAYDNFQFLIVIKEINNYLTNLSSFYLSIAKDILYVLDENDEQVKMTKHNLFLISRFIIKALAPILPTTAEDAYEHFNSKNKKLSVHLEKFDAYVKFDAEIEKNWKEFFNLREQVNFMLEEAIKNKQINRSAEAIVTIKSNPVNEICLKQLAKLLLVAKVEIADKMSVKNAYYFKCERCWNFFEEIYIKNEICESCFSILESKDFYGSN</sequence>
<comment type="catalytic activity">
    <reaction evidence="9 10">
        <text>tRNA(Ile) + L-isoleucine + ATP = L-isoleucyl-tRNA(Ile) + AMP + diphosphate</text>
        <dbReference type="Rhea" id="RHEA:11060"/>
        <dbReference type="Rhea" id="RHEA-COMP:9666"/>
        <dbReference type="Rhea" id="RHEA-COMP:9695"/>
        <dbReference type="ChEBI" id="CHEBI:30616"/>
        <dbReference type="ChEBI" id="CHEBI:33019"/>
        <dbReference type="ChEBI" id="CHEBI:58045"/>
        <dbReference type="ChEBI" id="CHEBI:78442"/>
        <dbReference type="ChEBI" id="CHEBI:78528"/>
        <dbReference type="ChEBI" id="CHEBI:456215"/>
        <dbReference type="EC" id="6.1.1.5"/>
    </reaction>
</comment>
<dbReference type="FunFam" id="3.40.50.620:FF:000152">
    <property type="entry name" value="Isoleucine--tRNA ligase"/>
    <property type="match status" value="1"/>
</dbReference>
<dbReference type="EC" id="6.1.1.5" evidence="10"/>
<accession>A0AAJ1UWK8</accession>
<keyword evidence="10" id="KW-0862">Zinc</keyword>
<dbReference type="GO" id="GO:0002161">
    <property type="term" value="F:aminoacyl-tRNA deacylase activity"/>
    <property type="evidence" value="ECO:0007669"/>
    <property type="project" value="InterPro"/>
</dbReference>
<dbReference type="GO" id="GO:0004822">
    <property type="term" value="F:isoleucine-tRNA ligase activity"/>
    <property type="evidence" value="ECO:0007669"/>
    <property type="project" value="UniProtKB-UniRule"/>
</dbReference>
<dbReference type="CDD" id="cd00818">
    <property type="entry name" value="IleRS_core"/>
    <property type="match status" value="1"/>
</dbReference>
<dbReference type="InterPro" id="IPR033708">
    <property type="entry name" value="Anticodon_Ile_BEm"/>
</dbReference>
<keyword evidence="10" id="KW-0479">Metal-binding</keyword>
<dbReference type="Pfam" id="PF00133">
    <property type="entry name" value="tRNA-synt_1"/>
    <property type="match status" value="1"/>
</dbReference>
<keyword evidence="7 10" id="KW-0030">Aminoacyl-tRNA synthetase</keyword>
<dbReference type="AlphaFoldDB" id="A0AAJ1UWK8"/>
<dbReference type="InterPro" id="IPR009008">
    <property type="entry name" value="Val/Leu/Ile-tRNA-synth_edit"/>
</dbReference>
<comment type="cofactor">
    <cofactor evidence="10">
        <name>Zn(2+)</name>
        <dbReference type="ChEBI" id="CHEBI:29105"/>
    </cofactor>
    <text evidence="10">Binds 1 zinc ion per subunit.</text>
</comment>
<comment type="function">
    <text evidence="8 10">Catalyzes the attachment of isoleucine to tRNA(Ile). As IleRS can inadvertently accommodate and process structurally similar amino acids such as valine, to avoid such errors it has two additional distinct tRNA(Ile)-dependent editing activities. One activity is designated as 'pretransfer' editing and involves the hydrolysis of activated Val-AMP. The other activity is designated 'posttransfer' editing and involves deacylation of mischarged Val-tRNA(Ile).</text>
</comment>
<comment type="caution">
    <text evidence="13">The sequence shown here is derived from an EMBL/GenBank/DDBJ whole genome shotgun (WGS) entry which is preliminary data.</text>
</comment>
<comment type="domain">
    <text evidence="10">IleRS has two distinct active sites: one for aminoacylation and one for editing. The misactivated valine is translocated from the active site to the editing site, which sterically excludes the correctly activated isoleucine. The single editing site contains two valyl binding pockets, one specific for each substrate (Val-AMP or Val-tRNA(Ile)).</text>
</comment>
<dbReference type="InterPro" id="IPR009080">
    <property type="entry name" value="tRNAsynth_Ia_anticodon-bd"/>
</dbReference>
<dbReference type="EMBL" id="JASDDP010000006">
    <property type="protein sequence ID" value="MDJ1645555.1"/>
    <property type="molecule type" value="Genomic_DNA"/>
</dbReference>
<feature type="domain" description="Methionyl/Valyl/Leucyl/Isoleucyl-tRNA synthetase anticodon-binding" evidence="12">
    <location>
        <begin position="667"/>
        <end position="818"/>
    </location>
</feature>
<dbReference type="InterPro" id="IPR002301">
    <property type="entry name" value="Ile-tRNA-ligase"/>
</dbReference>
<feature type="binding site" evidence="10">
    <location>
        <position position="590"/>
    </location>
    <ligand>
        <name>ATP</name>
        <dbReference type="ChEBI" id="CHEBI:30616"/>
    </ligand>
</feature>
<dbReference type="InterPro" id="IPR001412">
    <property type="entry name" value="aa-tRNA-synth_I_CS"/>
</dbReference>
<feature type="domain" description="Aminoacyl-tRNA synthetase class Ia" evidence="11">
    <location>
        <begin position="29"/>
        <end position="626"/>
    </location>
</feature>
<evidence type="ECO:0000256" key="5">
    <source>
        <dbReference type="ARBA" id="ARBA00022840"/>
    </source>
</evidence>
<dbReference type="RefSeq" id="WP_283827099.1">
    <property type="nucleotide sequence ID" value="NZ_JASDDP010000006.1"/>
</dbReference>
<dbReference type="GO" id="GO:0005829">
    <property type="term" value="C:cytosol"/>
    <property type="evidence" value="ECO:0007669"/>
    <property type="project" value="TreeGrafter"/>
</dbReference>
<feature type="binding site" evidence="10">
    <location>
        <position position="860"/>
    </location>
    <ligand>
        <name>Zn(2+)</name>
        <dbReference type="ChEBI" id="CHEBI:29105"/>
    </ligand>
</feature>
<dbReference type="CDD" id="cd07960">
    <property type="entry name" value="Anticodon_Ia_Ile_BEm"/>
    <property type="match status" value="1"/>
</dbReference>
<evidence type="ECO:0000256" key="10">
    <source>
        <dbReference type="HAMAP-Rule" id="MF_02002"/>
    </source>
</evidence>
<evidence type="ECO:0000256" key="6">
    <source>
        <dbReference type="ARBA" id="ARBA00022917"/>
    </source>
</evidence>
<evidence type="ECO:0000313" key="13">
    <source>
        <dbReference type="EMBL" id="MDJ1645555.1"/>
    </source>
</evidence>
<evidence type="ECO:0000259" key="12">
    <source>
        <dbReference type="Pfam" id="PF08264"/>
    </source>
</evidence>
<dbReference type="GO" id="GO:0006428">
    <property type="term" value="P:isoleucyl-tRNA aminoacylation"/>
    <property type="evidence" value="ECO:0007669"/>
    <property type="project" value="UniProtKB-UniRule"/>
</dbReference>
<keyword evidence="6 10" id="KW-0648">Protein biosynthesis</keyword>
<dbReference type="GO" id="GO:0008270">
    <property type="term" value="F:zinc ion binding"/>
    <property type="evidence" value="ECO:0007669"/>
    <property type="project" value="UniProtKB-UniRule"/>
</dbReference>
<dbReference type="Pfam" id="PF08264">
    <property type="entry name" value="Anticodon_1"/>
    <property type="match status" value="1"/>
</dbReference>
<dbReference type="Gene3D" id="1.10.10.830">
    <property type="entry name" value="Ile-tRNA synthetase CP2 domain-like"/>
    <property type="match status" value="1"/>
</dbReference>
<comment type="subunit">
    <text evidence="10">Monomer.</text>
</comment>